<dbReference type="Ensembl" id="ENSCCRT00015111719.1">
    <property type="protein sequence ID" value="ENSCCRP00015108280.1"/>
    <property type="gene ID" value="ENSCCRG00015043037.1"/>
</dbReference>
<reference evidence="1" key="1">
    <citation type="submission" date="2025-08" db="UniProtKB">
        <authorList>
            <consortium name="Ensembl"/>
        </authorList>
    </citation>
    <scope>IDENTIFICATION</scope>
</reference>
<name>A0A8C2AS76_CYPCA</name>
<dbReference type="PANTHER" id="PTHR14485">
    <property type="entry name" value="TETRATRICOPEPTIDE REPEAT PROTEIN 23"/>
    <property type="match status" value="1"/>
</dbReference>
<dbReference type="PANTHER" id="PTHR14485:SF3">
    <property type="entry name" value="TETRATRICOPEPTIDE REPEAT PROTEIN 23"/>
    <property type="match status" value="1"/>
</dbReference>
<dbReference type="InterPro" id="IPR011990">
    <property type="entry name" value="TPR-like_helical_dom_sf"/>
</dbReference>
<protein>
    <submittedName>
        <fullName evidence="1">Tetratricopeptide repeat domain 23</fullName>
    </submittedName>
</protein>
<proteinExistence type="predicted"/>
<dbReference type="SUPFAM" id="SSF48452">
    <property type="entry name" value="TPR-like"/>
    <property type="match status" value="1"/>
</dbReference>
<dbReference type="Proteomes" id="UP000694700">
    <property type="component" value="Unplaced"/>
</dbReference>
<dbReference type="Gene3D" id="1.25.40.10">
    <property type="entry name" value="Tetratricopeptide repeat domain"/>
    <property type="match status" value="1"/>
</dbReference>
<sequence length="375" mass="42046">MTTPAEKLSLCERRAHLMFYACSTLQYDPCMQELVRCLALNRLVYGNEHFAVAQAQSRLAKAYLQYKGKIKKRVSCLNCFLTIHQTLGSATLLLGKYHCLHKHLIKSYSYRSASLVFKSFIGTLHIFVCMRLLNTSIEVEKIIINQTFGRPEKALSQCERALELLQEGAHLSQICCVYRNMAAIEQAQGHLDRSLYLSLPLLQAHSIALSQSPGGLEGAQIAHSLALAYSSTSEPHHNNSAARFFAESINSYRSALGPQDTLTLLKMTSVISCYSQDNRRSIQRESLAYKKNTFGELSAEVAEALQLIGGVEMTQGQMRHAHSTLKKSLSNCSLHKKRSEQLFQLKSLRNLCPQSYASVLECSMNHISPQRGCFF</sequence>
<accession>A0A8C2AS76</accession>
<dbReference type="AlphaFoldDB" id="A0A8C2AS76"/>
<dbReference type="InterPro" id="IPR042621">
    <property type="entry name" value="TTC23/TTC23L"/>
</dbReference>
<evidence type="ECO:0000313" key="1">
    <source>
        <dbReference type="Ensembl" id="ENSCCRP00015108280.1"/>
    </source>
</evidence>
<evidence type="ECO:0000313" key="2">
    <source>
        <dbReference type="Proteomes" id="UP000694700"/>
    </source>
</evidence>
<organism evidence="1 2">
    <name type="scientific">Cyprinus carpio</name>
    <name type="common">Common carp</name>
    <dbReference type="NCBI Taxonomy" id="7962"/>
    <lineage>
        <taxon>Eukaryota</taxon>
        <taxon>Metazoa</taxon>
        <taxon>Chordata</taxon>
        <taxon>Craniata</taxon>
        <taxon>Vertebrata</taxon>
        <taxon>Euteleostomi</taxon>
        <taxon>Actinopterygii</taxon>
        <taxon>Neopterygii</taxon>
        <taxon>Teleostei</taxon>
        <taxon>Ostariophysi</taxon>
        <taxon>Cypriniformes</taxon>
        <taxon>Cyprinidae</taxon>
        <taxon>Cyprininae</taxon>
        <taxon>Cyprinus</taxon>
    </lineage>
</organism>